<organism evidence="2">
    <name type="scientific">Eutreptiella gymnastica</name>
    <dbReference type="NCBI Taxonomy" id="73025"/>
    <lineage>
        <taxon>Eukaryota</taxon>
        <taxon>Discoba</taxon>
        <taxon>Euglenozoa</taxon>
        <taxon>Euglenida</taxon>
        <taxon>Spirocuta</taxon>
        <taxon>Euglenophyceae</taxon>
        <taxon>Eutreptiales</taxon>
        <taxon>Eutreptiaceae</taxon>
        <taxon>Eutreptiella</taxon>
    </lineage>
</organism>
<dbReference type="EMBL" id="HBGA01051033">
    <property type="protein sequence ID" value="CAD9007680.1"/>
    <property type="molecule type" value="Transcribed_RNA"/>
</dbReference>
<name>A0A7S1IBW1_9EUGL</name>
<feature type="region of interest" description="Disordered" evidence="1">
    <location>
        <begin position="67"/>
        <end position="94"/>
    </location>
</feature>
<evidence type="ECO:0000256" key="1">
    <source>
        <dbReference type="SAM" id="MobiDB-lite"/>
    </source>
</evidence>
<feature type="region of interest" description="Disordered" evidence="1">
    <location>
        <begin position="162"/>
        <end position="295"/>
    </location>
</feature>
<protein>
    <submittedName>
        <fullName evidence="2">Uncharacterized protein</fullName>
    </submittedName>
</protein>
<proteinExistence type="predicted"/>
<feature type="compositionally biased region" description="Low complexity" evidence="1">
    <location>
        <begin position="175"/>
        <end position="200"/>
    </location>
</feature>
<feature type="compositionally biased region" description="Polar residues" evidence="1">
    <location>
        <begin position="285"/>
        <end position="295"/>
    </location>
</feature>
<feature type="compositionally biased region" description="Low complexity" evidence="1">
    <location>
        <begin position="235"/>
        <end position="247"/>
    </location>
</feature>
<evidence type="ECO:0000313" key="2">
    <source>
        <dbReference type="EMBL" id="CAD9007680.1"/>
    </source>
</evidence>
<dbReference type="AlphaFoldDB" id="A0A7S1IBW1"/>
<accession>A0A7S1IBW1</accession>
<feature type="compositionally biased region" description="Low complexity" evidence="1">
    <location>
        <begin position="255"/>
        <end position="269"/>
    </location>
</feature>
<reference evidence="2" key="1">
    <citation type="submission" date="2021-01" db="EMBL/GenBank/DDBJ databases">
        <authorList>
            <person name="Corre E."/>
            <person name="Pelletier E."/>
            <person name="Niang G."/>
            <person name="Scheremetjew M."/>
            <person name="Finn R."/>
            <person name="Kale V."/>
            <person name="Holt S."/>
            <person name="Cochrane G."/>
            <person name="Meng A."/>
            <person name="Brown T."/>
            <person name="Cohen L."/>
        </authorList>
    </citation>
    <scope>NUCLEOTIDE SEQUENCE</scope>
    <source>
        <strain evidence="2">NIES-381</strain>
    </source>
</reference>
<sequence length="295" mass="29923">MSAAAPIPAIKVAGGGLARVTTLVVHQSGQPPVQRCGHVTQLDVAKRMAEVTFEDGSVEWIAGAHLQRRHPRPTAAAAPSPSPTGPPAHADGRVPAVKVGNGNARVGTLVELTERSLLTKKTRKGRVTKLGARHGIRSAEVTFHDGAVEWVEAVRLMRQHPQTSSGCAPAPAGPAPVVEPTAEPTLAPEAAREAAPQVAAADEEPADRHPVEEGAPCEPTAQAVAAKEAAPEPIPEAQAAGPAAVEECIGEELPAADTGSPGPAGGASVAEEEAGPELPRPVASELSSGTEGLAC</sequence>
<gene>
    <name evidence="2" type="ORF">EGYM00392_LOCUS18773</name>
</gene>
<feature type="compositionally biased region" description="Low complexity" evidence="1">
    <location>
        <begin position="218"/>
        <end position="228"/>
    </location>
</feature>